<dbReference type="EMBL" id="QDDR01000018">
    <property type="protein sequence ID" value="PVE45088.1"/>
    <property type="molecule type" value="Genomic_DNA"/>
</dbReference>
<evidence type="ECO:0000313" key="2">
    <source>
        <dbReference type="Proteomes" id="UP000244810"/>
    </source>
</evidence>
<sequence length="226" mass="24645">MSTVRPLGNGAAARKYDLLTALGTMGLAATPGEQRLVLRLMVAITARYNWASDTLAVAQSELAKLWAVDERTVKRAMAEYRARGWLRLKRQAARGRVAEYGLGIERLMEDTRPVWAIVGPDFAARLTPAEPAPAPDPKIVRFPLPATEGILWPRVLQLIAESDGDTARAWLQGLGEEPGPQGVLRLVARGRYQASYVRTHLAGRLLAAARRVDPAITSVEIACETA</sequence>
<organism evidence="1 2">
    <name type="scientific">Pararhodobacter aggregans</name>
    <dbReference type="NCBI Taxonomy" id="404875"/>
    <lineage>
        <taxon>Bacteria</taxon>
        <taxon>Pseudomonadati</taxon>
        <taxon>Pseudomonadota</taxon>
        <taxon>Alphaproteobacteria</taxon>
        <taxon>Rhodobacterales</taxon>
        <taxon>Paracoccaceae</taxon>
        <taxon>Pararhodobacter</taxon>
    </lineage>
</organism>
<dbReference type="InterPro" id="IPR036388">
    <property type="entry name" value="WH-like_DNA-bd_sf"/>
</dbReference>
<comment type="caution">
    <text evidence="1">The sequence shown here is derived from an EMBL/GenBank/DDBJ whole genome shotgun (WGS) entry which is preliminary data.</text>
</comment>
<evidence type="ECO:0008006" key="3">
    <source>
        <dbReference type="Google" id="ProtNLM"/>
    </source>
</evidence>
<evidence type="ECO:0000313" key="1">
    <source>
        <dbReference type="EMBL" id="PVE45088.1"/>
    </source>
</evidence>
<gene>
    <name evidence="1" type="ORF">DDE23_23245</name>
</gene>
<proteinExistence type="predicted"/>
<reference evidence="1 2" key="1">
    <citation type="journal article" date="2011" name="Syst. Appl. Microbiol.">
        <title>Defluviimonas denitrificans gen. nov., sp. nov., and Pararhodobacter aggregans gen. nov., sp. nov., non-phototrophic Rhodobacteraceae from the biofilter of a marine aquaculture.</title>
        <authorList>
            <person name="Foesel B.U."/>
            <person name="Drake H.L."/>
            <person name="Schramm A."/>
        </authorList>
    </citation>
    <scope>NUCLEOTIDE SEQUENCE [LARGE SCALE GENOMIC DNA]</scope>
    <source>
        <strain evidence="1 2">D1-19</strain>
    </source>
</reference>
<name>A0A2T7UK89_9RHOB</name>
<dbReference type="Proteomes" id="UP000244810">
    <property type="component" value="Unassembled WGS sequence"/>
</dbReference>
<dbReference type="Gene3D" id="1.10.10.10">
    <property type="entry name" value="Winged helix-like DNA-binding domain superfamily/Winged helix DNA-binding domain"/>
    <property type="match status" value="1"/>
</dbReference>
<keyword evidence="2" id="KW-1185">Reference proteome</keyword>
<dbReference type="OrthoDB" id="7657434at2"/>
<accession>A0A2T7UK89</accession>
<dbReference type="AlphaFoldDB" id="A0A2T7UK89"/>
<protein>
    <recommendedName>
        <fullName evidence="3">DnaA N-terminal domain-containing protein</fullName>
    </recommendedName>
</protein>
<dbReference type="RefSeq" id="WP_107750913.1">
    <property type="nucleotide sequence ID" value="NZ_QBKF01000003.1"/>
</dbReference>